<keyword evidence="5" id="KW-1185">Reference proteome</keyword>
<dbReference type="Proteomes" id="UP001187471">
    <property type="component" value="Unassembled WGS sequence"/>
</dbReference>
<evidence type="ECO:0000259" key="3">
    <source>
        <dbReference type="PROSITE" id="PS50102"/>
    </source>
</evidence>
<dbReference type="SMART" id="SM00360">
    <property type="entry name" value="RRM"/>
    <property type="match status" value="2"/>
</dbReference>
<evidence type="ECO:0000313" key="4">
    <source>
        <dbReference type="EMBL" id="KAK2968325.1"/>
    </source>
</evidence>
<accession>A0AA88U2V8</accession>
<proteinExistence type="predicted"/>
<evidence type="ECO:0000313" key="5">
    <source>
        <dbReference type="Proteomes" id="UP001187471"/>
    </source>
</evidence>
<dbReference type="AlphaFoldDB" id="A0AA88U2V8"/>
<feature type="region of interest" description="Disordered" evidence="2">
    <location>
        <begin position="67"/>
        <end position="110"/>
    </location>
</feature>
<evidence type="ECO:0000256" key="2">
    <source>
        <dbReference type="SAM" id="MobiDB-lite"/>
    </source>
</evidence>
<dbReference type="InterPro" id="IPR000504">
    <property type="entry name" value="RRM_dom"/>
</dbReference>
<dbReference type="InterPro" id="IPR035979">
    <property type="entry name" value="RBD_domain_sf"/>
</dbReference>
<gene>
    <name evidence="4" type="ORF">RJ640_021714</name>
</gene>
<feature type="domain" description="RRM" evidence="3">
    <location>
        <begin position="119"/>
        <end position="210"/>
    </location>
</feature>
<organism evidence="4 5">
    <name type="scientific">Escallonia rubra</name>
    <dbReference type="NCBI Taxonomy" id="112253"/>
    <lineage>
        <taxon>Eukaryota</taxon>
        <taxon>Viridiplantae</taxon>
        <taxon>Streptophyta</taxon>
        <taxon>Embryophyta</taxon>
        <taxon>Tracheophyta</taxon>
        <taxon>Spermatophyta</taxon>
        <taxon>Magnoliopsida</taxon>
        <taxon>eudicotyledons</taxon>
        <taxon>Gunneridae</taxon>
        <taxon>Pentapetalae</taxon>
        <taxon>asterids</taxon>
        <taxon>campanulids</taxon>
        <taxon>Escalloniales</taxon>
        <taxon>Escalloniaceae</taxon>
        <taxon>Escallonia</taxon>
    </lineage>
</organism>
<reference evidence="4" key="1">
    <citation type="submission" date="2022-12" db="EMBL/GenBank/DDBJ databases">
        <title>Draft genome assemblies for two species of Escallonia (Escalloniales).</title>
        <authorList>
            <person name="Chanderbali A."/>
            <person name="Dervinis C."/>
            <person name="Anghel I."/>
            <person name="Soltis D."/>
            <person name="Soltis P."/>
            <person name="Zapata F."/>
        </authorList>
    </citation>
    <scope>NUCLEOTIDE SEQUENCE</scope>
    <source>
        <strain evidence="4">UCBG92.1500</strain>
        <tissue evidence="4">Leaf</tissue>
    </source>
</reference>
<dbReference type="Gene3D" id="3.30.70.330">
    <property type="match status" value="2"/>
</dbReference>
<sequence>MERHRDYYGDYQEPQWNPQLATSSWPSVDHFPHYDNYVGGGFPENGNHHYHYHHQDGRHENQYRRQHHYNNFGSGPNDSISGGGDEAGPGQSLPFSGRKRPFPHSVHDAPPDCKGVGSVKLYVGGIPRTVTEEDVRNVFEEHGNVVEVVFIKDKRTGQQQECCFVKYGTLEEADRAIGALNFQYTFYGVSSIGAETGSSMLPIKVRYADKERERIGINASGVGNPQASSGVFGAHVHKLYVGCLNKQAAMKDIEEIFSPYGLVKDVYIVRDELKQSRGCAFVLFSQRDMAVAAISELNGKYFTGVCDHPLVVKFAEPRKPRDGEARPSAYHTDSIARPPLSNIFIASGESKAGIIVLPNTAAASATSPDFLTRIGQLTFVGFYNYQNHIFVVVRPGFAAEEKIRWRVCGRKPPGNNRMQEGLVEAS</sequence>
<keyword evidence="1" id="KW-0694">RNA-binding</keyword>
<name>A0AA88U2V8_9ASTE</name>
<dbReference type="EMBL" id="JAVXUO010002922">
    <property type="protein sequence ID" value="KAK2968325.1"/>
    <property type="molecule type" value="Genomic_DNA"/>
</dbReference>
<dbReference type="PANTHER" id="PTHR15241">
    <property type="entry name" value="TRANSFORMER-2-RELATED"/>
    <property type="match status" value="1"/>
</dbReference>
<feature type="compositionally biased region" description="Polar residues" evidence="2">
    <location>
        <begin position="69"/>
        <end position="80"/>
    </location>
</feature>
<comment type="caution">
    <text evidence="4">The sequence shown here is derived from an EMBL/GenBank/DDBJ whole genome shotgun (WGS) entry which is preliminary data.</text>
</comment>
<feature type="domain" description="RRM" evidence="3">
    <location>
        <begin position="237"/>
        <end position="317"/>
    </location>
</feature>
<dbReference type="GO" id="GO:0003723">
    <property type="term" value="F:RNA binding"/>
    <property type="evidence" value="ECO:0007669"/>
    <property type="project" value="UniProtKB-UniRule"/>
</dbReference>
<dbReference type="PROSITE" id="PS50102">
    <property type="entry name" value="RRM"/>
    <property type="match status" value="2"/>
</dbReference>
<evidence type="ECO:0000256" key="1">
    <source>
        <dbReference type="PROSITE-ProRule" id="PRU00176"/>
    </source>
</evidence>
<protein>
    <recommendedName>
        <fullName evidence="3">RRM domain-containing protein</fullName>
    </recommendedName>
</protein>
<dbReference type="PANTHER" id="PTHR15241:SF308">
    <property type="entry name" value="FLOWERING TIME CONTROL PROTEIN FCA ISOFORM X1"/>
    <property type="match status" value="1"/>
</dbReference>
<dbReference type="SUPFAM" id="SSF54928">
    <property type="entry name" value="RNA-binding domain, RBD"/>
    <property type="match status" value="2"/>
</dbReference>
<dbReference type="InterPro" id="IPR012677">
    <property type="entry name" value="Nucleotide-bd_a/b_plait_sf"/>
</dbReference>
<dbReference type="Pfam" id="PF00076">
    <property type="entry name" value="RRM_1"/>
    <property type="match status" value="2"/>
</dbReference>